<sequence length="327" mass="32356">MQRRAQRDGQFDEREQRAERVRRTGGASRLLAAVVAVPVMLIAAGCSSDSGSGDDTKDSAASTGAGSGADAGSAASAAPTVQAAAYKKLPEACAVVSKKTLTELVPKGAAKGKEGTSSDTAARASCSWSSLANNGVKGSQFRWLNVSLLRFESDATTGDGETQAKAYYAKQVKDSQAVSGAKNVKSEPAAATGDEATSVHYDLKKSEGAFKQQTVVARVENVVVTLDYNGAGLAGDKSPSADTLTKAAEKAAKEAVAAVQSANGEGGGGSSDTSGKSPASPSPSGSASSAPSASPSRTASGSASATPGATASKAAAAAPKTSASAKS</sequence>
<feature type="region of interest" description="Disordered" evidence="1">
    <location>
        <begin position="256"/>
        <end position="327"/>
    </location>
</feature>
<keyword evidence="2" id="KW-0472">Membrane</keyword>
<evidence type="ECO:0008006" key="5">
    <source>
        <dbReference type="Google" id="ProtNLM"/>
    </source>
</evidence>
<accession>A0ABQ3S3J6</accession>
<feature type="transmembrane region" description="Helical" evidence="2">
    <location>
        <begin position="26"/>
        <end position="45"/>
    </location>
</feature>
<comment type="caution">
    <text evidence="3">The sequence shown here is derived from an EMBL/GenBank/DDBJ whole genome shotgun (WGS) entry which is preliminary data.</text>
</comment>
<feature type="compositionally biased region" description="Basic and acidic residues" evidence="1">
    <location>
        <begin position="1"/>
        <end position="22"/>
    </location>
</feature>
<dbReference type="EMBL" id="BNEB01000003">
    <property type="protein sequence ID" value="GHI62610.1"/>
    <property type="molecule type" value="Genomic_DNA"/>
</dbReference>
<dbReference type="Proteomes" id="UP000649259">
    <property type="component" value="Unassembled WGS sequence"/>
</dbReference>
<reference evidence="4" key="1">
    <citation type="submission" date="2023-07" db="EMBL/GenBank/DDBJ databases">
        <title>Whole genome shotgun sequence of Streptomyces cacaoi subsp. asoensis NBRC 13813.</title>
        <authorList>
            <person name="Komaki H."/>
            <person name="Tamura T."/>
        </authorList>
    </citation>
    <scope>NUCLEOTIDE SEQUENCE [LARGE SCALE GENOMIC DNA]</scope>
    <source>
        <strain evidence="4">NBRC 13813</strain>
    </source>
</reference>
<gene>
    <name evidence="3" type="ORF">Saso_42600</name>
</gene>
<evidence type="ECO:0000256" key="1">
    <source>
        <dbReference type="SAM" id="MobiDB-lite"/>
    </source>
</evidence>
<feature type="compositionally biased region" description="Low complexity" evidence="1">
    <location>
        <begin position="271"/>
        <end position="327"/>
    </location>
</feature>
<feature type="region of interest" description="Disordered" evidence="1">
    <location>
        <begin position="1"/>
        <end position="25"/>
    </location>
</feature>
<protein>
    <recommendedName>
        <fullName evidence="5">DUF3558 domain-containing protein</fullName>
    </recommendedName>
</protein>
<organism evidence="3 4">
    <name type="scientific">Streptomyces asoensis</name>
    <dbReference type="NCBI Taxonomy" id="249586"/>
    <lineage>
        <taxon>Bacteria</taxon>
        <taxon>Bacillati</taxon>
        <taxon>Actinomycetota</taxon>
        <taxon>Actinomycetes</taxon>
        <taxon>Kitasatosporales</taxon>
        <taxon>Streptomycetaceae</taxon>
        <taxon>Streptomyces</taxon>
    </lineage>
</organism>
<evidence type="ECO:0000256" key="2">
    <source>
        <dbReference type="SAM" id="Phobius"/>
    </source>
</evidence>
<name>A0ABQ3S3J6_9ACTN</name>
<feature type="region of interest" description="Disordered" evidence="1">
    <location>
        <begin position="46"/>
        <end position="74"/>
    </location>
</feature>
<keyword evidence="4" id="KW-1185">Reference proteome</keyword>
<keyword evidence="2" id="KW-0812">Transmembrane</keyword>
<keyword evidence="2" id="KW-1133">Transmembrane helix</keyword>
<evidence type="ECO:0000313" key="4">
    <source>
        <dbReference type="Proteomes" id="UP000649259"/>
    </source>
</evidence>
<proteinExistence type="predicted"/>
<evidence type="ECO:0000313" key="3">
    <source>
        <dbReference type="EMBL" id="GHI62610.1"/>
    </source>
</evidence>